<dbReference type="AlphaFoldDB" id="A0A6J4UG80"/>
<keyword evidence="2" id="KW-0687">Ribonucleoprotein</keyword>
<feature type="non-terminal residue" evidence="2">
    <location>
        <position position="61"/>
    </location>
</feature>
<keyword evidence="2" id="KW-0689">Ribosomal protein</keyword>
<reference evidence="2" key="1">
    <citation type="submission" date="2020-02" db="EMBL/GenBank/DDBJ databases">
        <authorList>
            <person name="Meier V. D."/>
        </authorList>
    </citation>
    <scope>NUCLEOTIDE SEQUENCE</scope>
    <source>
        <strain evidence="2">AVDCRST_MAG33</strain>
    </source>
</reference>
<evidence type="ECO:0000256" key="1">
    <source>
        <dbReference type="SAM" id="MobiDB-lite"/>
    </source>
</evidence>
<evidence type="ECO:0000313" key="2">
    <source>
        <dbReference type="EMBL" id="CAA9549513.1"/>
    </source>
</evidence>
<protein>
    <submittedName>
        <fullName evidence="2">SSU ribosomal protein S14p (S29e) @ SSU ribosomal protein S14p (S29e), zinc-dependent</fullName>
    </submittedName>
</protein>
<organism evidence="2">
    <name type="scientific">uncultured Thermomicrobiales bacterium</name>
    <dbReference type="NCBI Taxonomy" id="1645740"/>
    <lineage>
        <taxon>Bacteria</taxon>
        <taxon>Pseudomonadati</taxon>
        <taxon>Thermomicrobiota</taxon>
        <taxon>Thermomicrobia</taxon>
        <taxon>Thermomicrobiales</taxon>
        <taxon>environmental samples</taxon>
    </lineage>
</organism>
<proteinExistence type="predicted"/>
<dbReference type="EMBL" id="CADCWK010000065">
    <property type="protein sequence ID" value="CAA9549513.1"/>
    <property type="molecule type" value="Genomic_DNA"/>
</dbReference>
<dbReference type="GO" id="GO:0005840">
    <property type="term" value="C:ribosome"/>
    <property type="evidence" value="ECO:0007669"/>
    <property type="project" value="UniProtKB-KW"/>
</dbReference>
<feature type="non-terminal residue" evidence="2">
    <location>
        <position position="1"/>
    </location>
</feature>
<feature type="region of interest" description="Disordered" evidence="1">
    <location>
        <begin position="1"/>
        <end position="22"/>
    </location>
</feature>
<accession>A0A6J4UG80</accession>
<feature type="compositionally biased region" description="Basic and acidic residues" evidence="1">
    <location>
        <begin position="1"/>
        <end position="10"/>
    </location>
</feature>
<sequence length="61" mass="6929">GQEVPDREVGAARQVRRPARQPVQGLRSFAGLHAEVRPVPDLLPRERELWAPPGRHEVQFL</sequence>
<gene>
    <name evidence="2" type="ORF">AVDCRST_MAG33-768</name>
</gene>
<name>A0A6J4UG80_9BACT</name>